<organism evidence="1 2">
    <name type="scientific">Clunio marinus</name>
    <dbReference type="NCBI Taxonomy" id="568069"/>
    <lineage>
        <taxon>Eukaryota</taxon>
        <taxon>Metazoa</taxon>
        <taxon>Ecdysozoa</taxon>
        <taxon>Arthropoda</taxon>
        <taxon>Hexapoda</taxon>
        <taxon>Insecta</taxon>
        <taxon>Pterygota</taxon>
        <taxon>Neoptera</taxon>
        <taxon>Endopterygota</taxon>
        <taxon>Diptera</taxon>
        <taxon>Nematocera</taxon>
        <taxon>Chironomoidea</taxon>
        <taxon>Chironomidae</taxon>
        <taxon>Clunio</taxon>
    </lineage>
</organism>
<sequence length="78" mass="9382">MLFPRNSHTMKVFHNQRNLQFYNLTIIFDQMIHQQVLDNKIDTSEGENKIKLCDNKQPNEILKAEKFGSFYQDLNFIF</sequence>
<evidence type="ECO:0000313" key="1">
    <source>
        <dbReference type="EMBL" id="CRL01229.1"/>
    </source>
</evidence>
<proteinExistence type="predicted"/>
<accession>A0A1J1ILW2</accession>
<evidence type="ECO:0000313" key="2">
    <source>
        <dbReference type="Proteomes" id="UP000183832"/>
    </source>
</evidence>
<dbReference type="AlphaFoldDB" id="A0A1J1ILW2"/>
<dbReference type="Proteomes" id="UP000183832">
    <property type="component" value="Unassembled WGS sequence"/>
</dbReference>
<dbReference type="EMBL" id="CVRI01000055">
    <property type="protein sequence ID" value="CRL01229.1"/>
    <property type="molecule type" value="Genomic_DNA"/>
</dbReference>
<reference evidence="1 2" key="1">
    <citation type="submission" date="2015-04" db="EMBL/GenBank/DDBJ databases">
        <authorList>
            <person name="Syromyatnikov M.Y."/>
            <person name="Popov V.N."/>
        </authorList>
    </citation>
    <scope>NUCLEOTIDE SEQUENCE [LARGE SCALE GENOMIC DNA]</scope>
</reference>
<keyword evidence="2" id="KW-1185">Reference proteome</keyword>
<name>A0A1J1ILW2_9DIPT</name>
<protein>
    <submittedName>
        <fullName evidence="1">CLUMA_CG014607, isoform A</fullName>
    </submittedName>
</protein>
<gene>
    <name evidence="1" type="ORF">CLUMA_CG014607</name>
</gene>